<evidence type="ECO:0000256" key="3">
    <source>
        <dbReference type="ARBA" id="ARBA00021872"/>
    </source>
</evidence>
<dbReference type="Gene3D" id="3.40.190.10">
    <property type="entry name" value="Periplasmic binding protein-like II"/>
    <property type="match status" value="2"/>
</dbReference>
<evidence type="ECO:0000256" key="2">
    <source>
        <dbReference type="ARBA" id="ARBA00013147"/>
    </source>
</evidence>
<reference evidence="12" key="1">
    <citation type="journal article" date="2019" name="Int. J. Syst. Evol. Microbiol.">
        <title>The Global Catalogue of Microorganisms (GCM) 10K type strain sequencing project: providing services to taxonomists for standard genome sequencing and annotation.</title>
        <authorList>
            <consortium name="The Broad Institute Genomics Platform"/>
            <consortium name="The Broad Institute Genome Sequencing Center for Infectious Disease"/>
            <person name="Wu L."/>
            <person name="Ma J."/>
        </authorList>
    </citation>
    <scope>NUCLEOTIDE SEQUENCE [LARGE SCALE GENOMIC DNA]</scope>
    <source>
        <strain evidence="12">CCUG 47105</strain>
    </source>
</reference>
<evidence type="ECO:0000313" key="11">
    <source>
        <dbReference type="EMBL" id="MFC6424390.1"/>
    </source>
</evidence>
<keyword evidence="12" id="KW-1185">Reference proteome</keyword>
<dbReference type="SUPFAM" id="SSF55021">
    <property type="entry name" value="ACT-like"/>
    <property type="match status" value="1"/>
</dbReference>
<evidence type="ECO:0000256" key="5">
    <source>
        <dbReference type="ARBA" id="ARBA00023141"/>
    </source>
</evidence>
<organism evidence="11 12">
    <name type="scientific">Oerskovia paurometabola</name>
    <dbReference type="NCBI Taxonomy" id="162170"/>
    <lineage>
        <taxon>Bacteria</taxon>
        <taxon>Bacillati</taxon>
        <taxon>Actinomycetota</taxon>
        <taxon>Actinomycetes</taxon>
        <taxon>Micrococcales</taxon>
        <taxon>Cellulomonadaceae</taxon>
        <taxon>Oerskovia</taxon>
    </lineage>
</organism>
<dbReference type="Pfam" id="PF00800">
    <property type="entry name" value="PDT"/>
    <property type="match status" value="1"/>
</dbReference>
<keyword evidence="4" id="KW-0028">Amino-acid biosynthesis</keyword>
<comment type="pathway">
    <text evidence="1">Amino-acid biosynthesis; L-phenylalanine biosynthesis; phenylpyruvate from prephenate: step 1/1.</text>
</comment>
<protein>
    <recommendedName>
        <fullName evidence="3">Prephenate dehydratase</fullName>
        <ecNumber evidence="2">4.2.1.51</ecNumber>
    </recommendedName>
</protein>
<dbReference type="EC" id="4.2.1.51" evidence="2"/>
<dbReference type="InterPro" id="IPR045865">
    <property type="entry name" value="ACT-like_dom_sf"/>
</dbReference>
<dbReference type="SUPFAM" id="SSF53850">
    <property type="entry name" value="Periplasmic binding protein-like II"/>
    <property type="match status" value="1"/>
</dbReference>
<dbReference type="Proteomes" id="UP001596305">
    <property type="component" value="Unassembled WGS sequence"/>
</dbReference>
<dbReference type="InterPro" id="IPR008242">
    <property type="entry name" value="Chor_mutase/pphenate_deHydtase"/>
</dbReference>
<evidence type="ECO:0000256" key="4">
    <source>
        <dbReference type="ARBA" id="ARBA00022605"/>
    </source>
</evidence>
<gene>
    <name evidence="11" type="ORF">ACFP71_06105</name>
</gene>
<dbReference type="RefSeq" id="WP_204809555.1">
    <property type="nucleotide sequence ID" value="NZ_BAAAIY010000011.1"/>
</dbReference>
<dbReference type="PIRSF" id="PIRSF001500">
    <property type="entry name" value="Chor_mut_pdt_Ppr"/>
    <property type="match status" value="1"/>
</dbReference>
<keyword evidence="7" id="KW-0456">Lyase</keyword>
<comment type="caution">
    <text evidence="11">The sequence shown here is derived from an EMBL/GenBank/DDBJ whole genome shotgun (WGS) entry which is preliminary data.</text>
</comment>
<dbReference type="PANTHER" id="PTHR21022">
    <property type="entry name" value="PREPHENATE DEHYDRATASE P PROTEIN"/>
    <property type="match status" value="1"/>
</dbReference>
<dbReference type="Gene3D" id="3.30.70.260">
    <property type="match status" value="1"/>
</dbReference>
<keyword evidence="6" id="KW-0584">Phenylalanine biosynthesis</keyword>
<feature type="domain" description="Prephenate dehydratase" evidence="9">
    <location>
        <begin position="3"/>
        <end position="204"/>
    </location>
</feature>
<evidence type="ECO:0000259" key="9">
    <source>
        <dbReference type="PROSITE" id="PS51171"/>
    </source>
</evidence>
<evidence type="ECO:0000259" key="10">
    <source>
        <dbReference type="PROSITE" id="PS51671"/>
    </source>
</evidence>
<evidence type="ECO:0000313" key="12">
    <source>
        <dbReference type="Proteomes" id="UP001596305"/>
    </source>
</evidence>
<evidence type="ECO:0000256" key="6">
    <source>
        <dbReference type="ARBA" id="ARBA00023222"/>
    </source>
</evidence>
<keyword evidence="5" id="KW-0057">Aromatic amino acid biosynthesis</keyword>
<dbReference type="PROSITE" id="PS00857">
    <property type="entry name" value="PREPHENATE_DEHYDR_1"/>
    <property type="match status" value="1"/>
</dbReference>
<comment type="catalytic activity">
    <reaction evidence="8">
        <text>prephenate + H(+) = 3-phenylpyruvate + CO2 + H2O</text>
        <dbReference type="Rhea" id="RHEA:21648"/>
        <dbReference type="ChEBI" id="CHEBI:15377"/>
        <dbReference type="ChEBI" id="CHEBI:15378"/>
        <dbReference type="ChEBI" id="CHEBI:16526"/>
        <dbReference type="ChEBI" id="CHEBI:18005"/>
        <dbReference type="ChEBI" id="CHEBI:29934"/>
        <dbReference type="EC" id="4.2.1.51"/>
    </reaction>
</comment>
<evidence type="ECO:0000256" key="7">
    <source>
        <dbReference type="ARBA" id="ARBA00023239"/>
    </source>
</evidence>
<dbReference type="CDD" id="cd04905">
    <property type="entry name" value="ACT_CM-PDT"/>
    <property type="match status" value="1"/>
</dbReference>
<sequence>MTRVAYLGPEGTFTHQAAVRWARAQASAGPTASSASGSARTGEPVVAGDAGGAAGFELVAALTVTDVYAGVAAGEFDHGIVAIENSVEGYVVPSLDAIVGSEDVAAIDEVVLEITFDAFVRPGHGELTEVTAHPHGLAQCQGFVVRSGAVPVPSSSNAAACRDATEHQIAIGPAICGELYGLDLLEAGVEDFRGARTRFLAIVRRDRARATLAAARAGEGAAQWRTMLALTPHVTGPGVLARITQAFGEGGVNLSSLITRPLKALEGRYVFVLTVDAAPWEPAVRKVLDGLLRAGDSVKTLGVFPARGELDEALSSDHVPVGSVRAGALADDLDRGLLWA</sequence>
<dbReference type="EMBL" id="JBHSTM010000004">
    <property type="protein sequence ID" value="MFC6424390.1"/>
    <property type="molecule type" value="Genomic_DNA"/>
</dbReference>
<dbReference type="InterPro" id="IPR001086">
    <property type="entry name" value="Preph_deHydtase"/>
</dbReference>
<dbReference type="PANTHER" id="PTHR21022:SF19">
    <property type="entry name" value="PREPHENATE DEHYDRATASE-RELATED"/>
    <property type="match status" value="1"/>
</dbReference>
<evidence type="ECO:0000256" key="8">
    <source>
        <dbReference type="ARBA" id="ARBA00047848"/>
    </source>
</evidence>
<name>A0ABW1X846_9CELL</name>
<dbReference type="InterPro" id="IPR018528">
    <property type="entry name" value="Preph_deHydtase_CS"/>
</dbReference>
<proteinExistence type="predicted"/>
<feature type="domain" description="ACT" evidence="10">
    <location>
        <begin position="228"/>
        <end position="306"/>
    </location>
</feature>
<dbReference type="InterPro" id="IPR002912">
    <property type="entry name" value="ACT_dom"/>
</dbReference>
<dbReference type="PROSITE" id="PS51171">
    <property type="entry name" value="PREPHENATE_DEHYDR_3"/>
    <property type="match status" value="1"/>
</dbReference>
<accession>A0ABW1X846</accession>
<evidence type="ECO:0000256" key="1">
    <source>
        <dbReference type="ARBA" id="ARBA00004741"/>
    </source>
</evidence>
<dbReference type="PROSITE" id="PS51671">
    <property type="entry name" value="ACT"/>
    <property type="match status" value="1"/>
</dbReference>